<accession>A0A0C1NBC5</accession>
<dbReference type="Proteomes" id="UP000029738">
    <property type="component" value="Unassembled WGS sequence"/>
</dbReference>
<protein>
    <submittedName>
        <fullName evidence="2">Uncharacterized protein</fullName>
    </submittedName>
</protein>
<dbReference type="EMBL" id="JHEG04000001">
    <property type="protein sequence ID" value="KAF3890624.1"/>
    <property type="molecule type" value="Genomic_DNA"/>
</dbReference>
<proteinExistence type="predicted"/>
<name>A0A0C1NBC5_9CYAN</name>
<dbReference type="EMBL" id="JHEG02000037">
    <property type="protein sequence ID" value="KIE12067.1"/>
    <property type="molecule type" value="Genomic_DNA"/>
</dbReference>
<dbReference type="RefSeq" id="WP_038086397.1">
    <property type="nucleotide sequence ID" value="NZ_JHEG04000001.1"/>
</dbReference>
<evidence type="ECO:0000313" key="2">
    <source>
        <dbReference type="EMBL" id="KIE12067.1"/>
    </source>
</evidence>
<reference evidence="2" key="1">
    <citation type="journal article" date="2015" name="Genome Announc.">
        <title>Draft Genome Sequence of Tolypothrix boutellei Strain VB521301.</title>
        <authorList>
            <person name="Chandrababunaidu M.M."/>
            <person name="Singh D."/>
            <person name="Sen D."/>
            <person name="Bhan S."/>
            <person name="Das S."/>
            <person name="Gupta A."/>
            <person name="Adhikary S.P."/>
            <person name="Tripathy S."/>
        </authorList>
    </citation>
    <scope>NUCLEOTIDE SEQUENCE</scope>
    <source>
        <strain evidence="2">VB521301</strain>
    </source>
</reference>
<organism evidence="2">
    <name type="scientific">Tolypothrix bouteillei VB521301</name>
    <dbReference type="NCBI Taxonomy" id="1479485"/>
    <lineage>
        <taxon>Bacteria</taxon>
        <taxon>Bacillati</taxon>
        <taxon>Cyanobacteriota</taxon>
        <taxon>Cyanophyceae</taxon>
        <taxon>Nostocales</taxon>
        <taxon>Tolypothrichaceae</taxon>
        <taxon>Tolypothrix</taxon>
    </lineage>
</organism>
<evidence type="ECO:0000313" key="3">
    <source>
        <dbReference type="Proteomes" id="UP000029738"/>
    </source>
</evidence>
<sequence>MSLILILLGLGGLYYFFLYPIQKVWQIKRLGVLRVPHSSVGSKHQHLKFGILYQVNWTELSPSVICITYNDGEYIFYTKETFNIRRVRVPVLSKLRTQDKIRLRGYQEIVPLVNEYFHLEEEIKKLCSQRDKIQKITTLMATSSDIYSNQLKVYQKSFSQIESLITKGKELQHFYHNFIGEILMSSEIAACEIDVLLDNDLKLNIQAIDAQFRRIKEEYRYLKDRETAYHNLLRDVGN</sequence>
<keyword evidence="3" id="KW-1185">Reference proteome</keyword>
<dbReference type="OrthoDB" id="46088at1161"/>
<evidence type="ECO:0000313" key="1">
    <source>
        <dbReference type="EMBL" id="KAF3890624.1"/>
    </source>
</evidence>
<gene>
    <name evidence="2" type="ORF">DA73_0210710</name>
    <name evidence="1" type="ORF">DA73_0400038135</name>
</gene>
<comment type="caution">
    <text evidence="2">The sequence shown here is derived from an EMBL/GenBank/DDBJ whole genome shotgun (WGS) entry which is preliminary data.</text>
</comment>
<dbReference type="AlphaFoldDB" id="A0A0C1NBC5"/>
<reference evidence="1" key="2">
    <citation type="submission" date="2019-11" db="EMBL/GenBank/DDBJ databases">
        <title>Improved Assembly of Tolypothrix boutellei genome.</title>
        <authorList>
            <person name="Sarangi A.N."/>
            <person name="Mukherjee M."/>
            <person name="Ghosh S."/>
            <person name="Singh D."/>
            <person name="Das A."/>
            <person name="Kant S."/>
            <person name="Prusty A."/>
            <person name="Tripathy S."/>
        </authorList>
    </citation>
    <scope>NUCLEOTIDE SEQUENCE</scope>
    <source>
        <strain evidence="1">VB521301</strain>
    </source>
</reference>